<sequence length="145" mass="16510">MPDNEQTQHDLDIIDALKRSDVDEDKKEDMIATLEMYNGPIPHPKILEGYNNLDPGAAKRIIDNGIGESNHRRNMEERTVKHVARSFYFRFVLAFILAILFGFGSFFLILKDHAILGTVFVGFTFISMLAIFTGESQNKNENSDE</sequence>
<evidence type="ECO:0000313" key="2">
    <source>
        <dbReference type="EMBL" id="OEK58715.1"/>
    </source>
</evidence>
<dbReference type="Pfam" id="PF10097">
    <property type="entry name" value="DUF2335"/>
    <property type="match status" value="1"/>
</dbReference>
<feature type="transmembrane region" description="Helical" evidence="1">
    <location>
        <begin position="114"/>
        <end position="132"/>
    </location>
</feature>
<accession>A0AAP7IG45</accession>
<organism evidence="2 3">
    <name type="scientific">Staphylococcus equorum</name>
    <dbReference type="NCBI Taxonomy" id="246432"/>
    <lineage>
        <taxon>Bacteria</taxon>
        <taxon>Bacillati</taxon>
        <taxon>Bacillota</taxon>
        <taxon>Bacilli</taxon>
        <taxon>Bacillales</taxon>
        <taxon>Staphylococcaceae</taxon>
        <taxon>Staphylococcus</taxon>
    </lineage>
</organism>
<evidence type="ECO:0000256" key="1">
    <source>
        <dbReference type="SAM" id="Phobius"/>
    </source>
</evidence>
<dbReference type="AlphaFoldDB" id="A0AAP7IG45"/>
<reference evidence="3" key="1">
    <citation type="submission" date="2015-11" db="EMBL/GenBank/DDBJ databases">
        <title>Genomic diversity of Staphylococcus saprophyticus strains from urinary tract infections, animal surfaces, and fermented foods.</title>
        <authorList>
            <person name="Wolfe B.E."/>
        </authorList>
    </citation>
    <scope>NUCLEOTIDE SEQUENCE [LARGE SCALE GENOMIC DNA]</scope>
    <source>
        <strain evidence="3">738_7</strain>
    </source>
</reference>
<keyword evidence="1" id="KW-0472">Membrane</keyword>
<feature type="transmembrane region" description="Helical" evidence="1">
    <location>
        <begin position="87"/>
        <end position="108"/>
    </location>
</feature>
<gene>
    <name evidence="2" type="ORF">ASS94_01760</name>
</gene>
<evidence type="ECO:0008006" key="4">
    <source>
        <dbReference type="Google" id="ProtNLM"/>
    </source>
</evidence>
<keyword evidence="1" id="KW-1133">Transmembrane helix</keyword>
<dbReference type="Proteomes" id="UP000095464">
    <property type="component" value="Unassembled WGS sequence"/>
</dbReference>
<comment type="caution">
    <text evidence="2">The sequence shown here is derived from an EMBL/GenBank/DDBJ whole genome shotgun (WGS) entry which is preliminary data.</text>
</comment>
<dbReference type="InterPro" id="IPR019284">
    <property type="entry name" value="RP532"/>
</dbReference>
<evidence type="ECO:0000313" key="3">
    <source>
        <dbReference type="Proteomes" id="UP000095464"/>
    </source>
</evidence>
<proteinExistence type="predicted"/>
<dbReference type="EMBL" id="LNPX01000007">
    <property type="protein sequence ID" value="OEK58715.1"/>
    <property type="molecule type" value="Genomic_DNA"/>
</dbReference>
<keyword evidence="1" id="KW-0812">Transmembrane</keyword>
<name>A0AAP7IG45_9STAP</name>
<dbReference type="RefSeq" id="WP_069812953.1">
    <property type="nucleotide sequence ID" value="NZ_JARGCF010000001.1"/>
</dbReference>
<protein>
    <recommendedName>
        <fullName evidence="4">DUF2335 domain-containing protein</fullName>
    </recommendedName>
</protein>